<reference evidence="1 2" key="1">
    <citation type="submission" date="2019-03" db="EMBL/GenBank/DDBJ databases">
        <title>Metabolic reconstructions from genomes of highly enriched 'Candidatus Accumulibacter' and 'Candidatus Competibacter' bioreactor populations.</title>
        <authorList>
            <person name="Annavajhala M.K."/>
            <person name="Welles L."/>
            <person name="Abbas B."/>
            <person name="Sorokin D."/>
            <person name="Park H."/>
            <person name="Van Loosdrecht M."/>
            <person name="Chandran K."/>
        </authorList>
    </citation>
    <scope>NUCLEOTIDE SEQUENCE [LARGE SCALE GENOMIC DNA]</scope>
    <source>
        <strain evidence="1 2">SBR_S</strain>
    </source>
</reference>
<dbReference type="Proteomes" id="UP000749010">
    <property type="component" value="Unassembled WGS sequence"/>
</dbReference>
<name>A0ABX1TTW4_9PROT</name>
<dbReference type="Pfam" id="PF06293">
    <property type="entry name" value="Kdo"/>
    <property type="match status" value="1"/>
</dbReference>
<organism evidence="1 2">
    <name type="scientific">Candidatus Accumulibacter phosphatis</name>
    <dbReference type="NCBI Taxonomy" id="327160"/>
    <lineage>
        <taxon>Bacteria</taxon>
        <taxon>Pseudomonadati</taxon>
        <taxon>Pseudomonadota</taxon>
        <taxon>Betaproteobacteria</taxon>
        <taxon>Candidatus Accumulibacter</taxon>
    </lineage>
</organism>
<evidence type="ECO:0000313" key="1">
    <source>
        <dbReference type="EMBL" id="NMQ27701.1"/>
    </source>
</evidence>
<gene>
    <name evidence="1" type="ORF">E4Q23_08000</name>
</gene>
<accession>A0ABX1TTW4</accession>
<proteinExistence type="predicted"/>
<dbReference type="Gene3D" id="1.10.510.10">
    <property type="entry name" value="Transferase(Phosphotransferase) domain 1"/>
    <property type="match status" value="1"/>
</dbReference>
<sequence length="477" mass="52667">MSVHVLSDARTLRAAGRQPRLPFCVALADGRQLSMRRLLRVLPGKRLVGEAELDGRRVLAKLFVGRRCEKHWRYERGGLEALRDAGVPTPEVLAAMAMAGGGYALLTVFLETAESLAEAWARVSRRAAGDGEALAVLAPALGMLGRLHAAGLVQDDLHLGNFLRHDGRVLVVDGDAVRVICRGQALAPADAGANLAVLLAQLPPAWDRQLSALLPAYTAEQACLPEQAVLQRNIERVRAWRLGDLLAKTVRECTLFAVEQTGVRFCAVRREEAEVLAPLLAAPDRAISSGEVFKDGGTTTVARIVVIGRALLIKRYNLKNLRHALGRLWRPSRAWHSWREAHRLLFFDIPTPRPLALIEERCGPLRRRAWLICEYCPGPNLLSHLSADSAPPADEGKAICELFAALCRHRISHGDLKATNLLWDGERVLLIDLDGVVQHRSAIAHARAWRRDRARLLRNWPSGCALQRWLDEQLPAA</sequence>
<dbReference type="InterPro" id="IPR011009">
    <property type="entry name" value="Kinase-like_dom_sf"/>
</dbReference>
<dbReference type="SUPFAM" id="SSF56112">
    <property type="entry name" value="Protein kinase-like (PK-like)"/>
    <property type="match status" value="2"/>
</dbReference>
<evidence type="ECO:0000313" key="2">
    <source>
        <dbReference type="Proteomes" id="UP000749010"/>
    </source>
</evidence>
<keyword evidence="2" id="KW-1185">Reference proteome</keyword>
<protein>
    <recommendedName>
        <fullName evidence="3">Protein kinase domain-containing protein</fullName>
    </recommendedName>
</protein>
<comment type="caution">
    <text evidence="1">The sequence shown here is derived from an EMBL/GenBank/DDBJ whole genome shotgun (WGS) entry which is preliminary data.</text>
</comment>
<evidence type="ECO:0008006" key="3">
    <source>
        <dbReference type="Google" id="ProtNLM"/>
    </source>
</evidence>
<dbReference type="RefSeq" id="WP_169066159.1">
    <property type="nucleotide sequence ID" value="NZ_SPMY01000020.1"/>
</dbReference>
<dbReference type="EMBL" id="SPMY01000020">
    <property type="protein sequence ID" value="NMQ27701.1"/>
    <property type="molecule type" value="Genomic_DNA"/>
</dbReference>